<gene>
    <name evidence="1" type="ORF">AO498_03180</name>
</gene>
<dbReference type="OrthoDB" id="1121837at2"/>
<dbReference type="EMBL" id="CP012836">
    <property type="protein sequence ID" value="AMQ55385.1"/>
    <property type="molecule type" value="Genomic_DNA"/>
</dbReference>
<accession>A0A142EJT0</accession>
<protein>
    <recommendedName>
        <fullName evidence="3">DUF4286 domain-containing protein</fullName>
    </recommendedName>
</protein>
<dbReference type="RefSeq" id="WP_067550213.1">
    <property type="nucleotide sequence ID" value="NZ_CP012836.1"/>
</dbReference>
<organism evidence="1 2">
    <name type="scientific">Algoriphagus sanaruensis</name>
    <dbReference type="NCBI Taxonomy" id="1727163"/>
    <lineage>
        <taxon>Bacteria</taxon>
        <taxon>Pseudomonadati</taxon>
        <taxon>Bacteroidota</taxon>
        <taxon>Cytophagia</taxon>
        <taxon>Cytophagales</taxon>
        <taxon>Cyclobacteriaceae</taxon>
        <taxon>Algoriphagus</taxon>
    </lineage>
</organism>
<evidence type="ECO:0000313" key="2">
    <source>
        <dbReference type="Proteomes" id="UP000073816"/>
    </source>
</evidence>
<evidence type="ECO:0000313" key="1">
    <source>
        <dbReference type="EMBL" id="AMQ55385.1"/>
    </source>
</evidence>
<reference evidence="2" key="1">
    <citation type="submission" date="2015-09" db="EMBL/GenBank/DDBJ databases">
        <title>Complete sequence of Algoriphagus sp. M8-2.</title>
        <authorList>
            <person name="Shintani M."/>
        </authorList>
    </citation>
    <scope>NUCLEOTIDE SEQUENCE [LARGE SCALE GENOMIC DNA]</scope>
    <source>
        <strain evidence="2">M8-2</strain>
    </source>
</reference>
<dbReference type="KEGG" id="alm:AO498_03180"/>
<evidence type="ECO:0008006" key="3">
    <source>
        <dbReference type="Google" id="ProtNLM"/>
    </source>
</evidence>
<dbReference type="Proteomes" id="UP000073816">
    <property type="component" value="Chromosome"/>
</dbReference>
<name>A0A142EJT0_9BACT</name>
<proteinExistence type="predicted"/>
<dbReference type="PATRIC" id="fig|1727163.4.peg.658"/>
<dbReference type="InterPro" id="IPR025563">
    <property type="entry name" value="DUF4286"/>
</dbReference>
<dbReference type="AlphaFoldDB" id="A0A142EJT0"/>
<dbReference type="Pfam" id="PF14114">
    <property type="entry name" value="DUF4286"/>
    <property type="match status" value="1"/>
</dbReference>
<sequence>MILYNITINVTPDIEQDFISWMKAVHIPEVLQSGMFVEHKFYKLLHESEDGSINYSIQFFAESMEKMMEYEQNHAPALRTKTRDRYQDRAVSFRSLLETV</sequence>
<dbReference type="STRING" id="1727163.AO498_03180"/>
<reference evidence="1 2" key="2">
    <citation type="journal article" date="2016" name="Genome Announc.">
        <title>Complete Genome Sequence of Algoriphagus sp. Strain M8-2, Isolated from a Brackish Lake.</title>
        <authorList>
            <person name="Muraguchi Y."/>
            <person name="Kushimoto K."/>
            <person name="Ohtsubo Y."/>
            <person name="Suzuki T."/>
            <person name="Dohra H."/>
            <person name="Kimbara K."/>
            <person name="Shintani M."/>
        </authorList>
    </citation>
    <scope>NUCLEOTIDE SEQUENCE [LARGE SCALE GENOMIC DNA]</scope>
    <source>
        <strain evidence="1 2">M8-2</strain>
    </source>
</reference>
<keyword evidence="2" id="KW-1185">Reference proteome</keyword>